<accession>A0A1P8Q181</accession>
<dbReference type="KEGG" id="lalw:BTM29_03250"/>
<reference evidence="3" key="1">
    <citation type="submission" date="2016-12" db="EMBL/GenBank/DDBJ databases">
        <authorList>
            <person name="Jung M.Y."/>
            <person name="Lee S.H."/>
        </authorList>
    </citation>
    <scope>NUCLEOTIDE SEQUENCE [LARGE SCALE GENOMIC DNA]</scope>
    <source>
        <strain evidence="3">WiKim39</strain>
    </source>
</reference>
<evidence type="ECO:0000313" key="2">
    <source>
        <dbReference type="EMBL" id="APX71632.1"/>
    </source>
</evidence>
<dbReference type="RefSeq" id="WP_076614136.1">
    <property type="nucleotide sequence ID" value="NZ_CP019323.1"/>
</dbReference>
<gene>
    <name evidence="2" type="ORF">BTM29_03250</name>
</gene>
<keyword evidence="3" id="KW-1185">Reference proteome</keyword>
<proteinExistence type="predicted"/>
<sequence>MLTKTKHYNLKKQTLYALIPLLVSFLIYPLLPDKIYVPTATTDLSPWGIKSNIFVYPLFGLILWLGILAFIYFNRLRERNLDNIHESYRPLESYYILGEKIIIVLTTAMVFVEFIVTLLN</sequence>
<evidence type="ECO:0000256" key="1">
    <source>
        <dbReference type="SAM" id="Phobius"/>
    </source>
</evidence>
<keyword evidence="1" id="KW-1133">Transmembrane helix</keyword>
<protein>
    <recommendedName>
        <fullName evidence="4">DUF1648 domain-containing protein</fullName>
    </recommendedName>
</protein>
<feature type="transmembrane region" description="Helical" evidence="1">
    <location>
        <begin position="14"/>
        <end position="31"/>
    </location>
</feature>
<dbReference type="Proteomes" id="UP000187499">
    <property type="component" value="Chromosome"/>
</dbReference>
<dbReference type="AlphaFoldDB" id="A0A1P8Q181"/>
<dbReference type="OrthoDB" id="2291240at2"/>
<feature type="transmembrane region" description="Helical" evidence="1">
    <location>
        <begin position="94"/>
        <end position="119"/>
    </location>
</feature>
<name>A0A1P8Q181_9LACO</name>
<keyword evidence="1" id="KW-0472">Membrane</keyword>
<evidence type="ECO:0000313" key="3">
    <source>
        <dbReference type="Proteomes" id="UP000187499"/>
    </source>
</evidence>
<organism evidence="2 3">
    <name type="scientific">Companilactobacillus allii</name>
    <dbReference type="NCBI Taxonomy" id="1847728"/>
    <lineage>
        <taxon>Bacteria</taxon>
        <taxon>Bacillati</taxon>
        <taxon>Bacillota</taxon>
        <taxon>Bacilli</taxon>
        <taxon>Lactobacillales</taxon>
        <taxon>Lactobacillaceae</taxon>
        <taxon>Companilactobacillus</taxon>
    </lineage>
</organism>
<dbReference type="STRING" id="1847728.BTM29_03250"/>
<evidence type="ECO:0008006" key="4">
    <source>
        <dbReference type="Google" id="ProtNLM"/>
    </source>
</evidence>
<dbReference type="EMBL" id="CP019323">
    <property type="protein sequence ID" value="APX71632.1"/>
    <property type="molecule type" value="Genomic_DNA"/>
</dbReference>
<keyword evidence="1" id="KW-0812">Transmembrane</keyword>
<feature type="transmembrane region" description="Helical" evidence="1">
    <location>
        <begin position="53"/>
        <end position="73"/>
    </location>
</feature>